<dbReference type="AlphaFoldDB" id="A0A9W9WBV9"/>
<protein>
    <submittedName>
        <fullName evidence="1">Uncharacterized protein</fullName>
    </submittedName>
</protein>
<accession>A0A9W9WBV9</accession>
<dbReference type="GeneID" id="81364528"/>
<gene>
    <name evidence="1" type="ORF">N7509_000911</name>
</gene>
<dbReference type="RefSeq" id="XP_056494130.1">
    <property type="nucleotide sequence ID" value="XM_056625548.1"/>
</dbReference>
<reference evidence="1" key="1">
    <citation type="submission" date="2022-12" db="EMBL/GenBank/DDBJ databases">
        <authorList>
            <person name="Petersen C."/>
        </authorList>
    </citation>
    <scope>NUCLEOTIDE SEQUENCE</scope>
    <source>
        <strain evidence="1">IBT 29677</strain>
    </source>
</reference>
<dbReference type="EMBL" id="JAPZBU010000003">
    <property type="protein sequence ID" value="KAJ5414284.1"/>
    <property type="molecule type" value="Genomic_DNA"/>
</dbReference>
<organism evidence="1 2">
    <name type="scientific">Penicillium cosmopolitanum</name>
    <dbReference type="NCBI Taxonomy" id="1131564"/>
    <lineage>
        <taxon>Eukaryota</taxon>
        <taxon>Fungi</taxon>
        <taxon>Dikarya</taxon>
        <taxon>Ascomycota</taxon>
        <taxon>Pezizomycotina</taxon>
        <taxon>Eurotiomycetes</taxon>
        <taxon>Eurotiomycetidae</taxon>
        <taxon>Eurotiales</taxon>
        <taxon>Aspergillaceae</taxon>
        <taxon>Penicillium</taxon>
    </lineage>
</organism>
<evidence type="ECO:0000313" key="1">
    <source>
        <dbReference type="EMBL" id="KAJ5414284.1"/>
    </source>
</evidence>
<dbReference type="Proteomes" id="UP001147747">
    <property type="component" value="Unassembled WGS sequence"/>
</dbReference>
<keyword evidence="2" id="KW-1185">Reference proteome</keyword>
<proteinExistence type="predicted"/>
<name>A0A9W9WBV9_9EURO</name>
<evidence type="ECO:0000313" key="2">
    <source>
        <dbReference type="Proteomes" id="UP001147747"/>
    </source>
</evidence>
<comment type="caution">
    <text evidence="1">The sequence shown here is derived from an EMBL/GenBank/DDBJ whole genome shotgun (WGS) entry which is preliminary data.</text>
</comment>
<reference evidence="1" key="2">
    <citation type="journal article" date="2023" name="IMA Fungus">
        <title>Comparative genomic study of the Penicillium genus elucidates a diverse pangenome and 15 lateral gene transfer events.</title>
        <authorList>
            <person name="Petersen C."/>
            <person name="Sorensen T."/>
            <person name="Nielsen M.R."/>
            <person name="Sondergaard T.E."/>
            <person name="Sorensen J.L."/>
            <person name="Fitzpatrick D.A."/>
            <person name="Frisvad J.C."/>
            <person name="Nielsen K.L."/>
        </authorList>
    </citation>
    <scope>NUCLEOTIDE SEQUENCE</scope>
    <source>
        <strain evidence="1">IBT 29677</strain>
    </source>
</reference>
<sequence>MQRMGVEEPRKTLTELLPGYSLQHDLDHDNGTRAETHAKNEARYMNTLKTDLIVGRILRFSPEALATLESRAVDLNEGSDA</sequence>